<dbReference type="Pfam" id="PF17921">
    <property type="entry name" value="Integrase_H2C2"/>
    <property type="match status" value="1"/>
</dbReference>
<feature type="domain" description="Integrase zinc-binding" evidence="1">
    <location>
        <begin position="49"/>
        <end position="94"/>
    </location>
</feature>
<dbReference type="Gene3D" id="1.10.340.70">
    <property type="match status" value="1"/>
</dbReference>
<comment type="caution">
    <text evidence="2">The sequence shown here is derived from an EMBL/GenBank/DDBJ whole genome shotgun (WGS) entry which is preliminary data.</text>
</comment>
<organism evidence="2 3">
    <name type="scientific">Vitis vinifera</name>
    <name type="common">Grape</name>
    <dbReference type="NCBI Taxonomy" id="29760"/>
    <lineage>
        <taxon>Eukaryota</taxon>
        <taxon>Viridiplantae</taxon>
        <taxon>Streptophyta</taxon>
        <taxon>Embryophyta</taxon>
        <taxon>Tracheophyta</taxon>
        <taxon>Spermatophyta</taxon>
        <taxon>Magnoliopsida</taxon>
        <taxon>eudicotyledons</taxon>
        <taxon>Gunneridae</taxon>
        <taxon>Pentapetalae</taxon>
        <taxon>rosids</taxon>
        <taxon>Vitales</taxon>
        <taxon>Vitaceae</taxon>
        <taxon>Viteae</taxon>
        <taxon>Vitis</taxon>
    </lineage>
</organism>
<reference evidence="2 3" key="1">
    <citation type="journal article" date="2018" name="PLoS Genet.">
        <title>Population sequencing reveals clonal diversity and ancestral inbreeding in the grapevine cultivar Chardonnay.</title>
        <authorList>
            <person name="Roach M.J."/>
            <person name="Johnson D.L."/>
            <person name="Bohlmann J."/>
            <person name="van Vuuren H.J."/>
            <person name="Jones S.J."/>
            <person name="Pretorius I.S."/>
            <person name="Schmidt S.A."/>
            <person name="Borneman A.R."/>
        </authorList>
    </citation>
    <scope>NUCLEOTIDE SEQUENCE [LARGE SCALE GENOMIC DNA]</scope>
    <source>
        <strain evidence="3">cv. Chardonnay</strain>
        <tissue evidence="2">Leaf</tissue>
    </source>
</reference>
<gene>
    <name evidence="2" type="ORF">CK203_023109</name>
</gene>
<sequence length="101" mass="11544">MGGNKKVADEDQYIQSNVRMATEQPGGSYTWCQGLLLYKGRVIVPNVAALRAKLLHEMHDTKVGGHSSFLRTFKKLGQQFYWPGMHRSMQDYVKDVRSARK</sequence>
<evidence type="ECO:0000259" key="1">
    <source>
        <dbReference type="Pfam" id="PF17921"/>
    </source>
</evidence>
<evidence type="ECO:0000313" key="2">
    <source>
        <dbReference type="EMBL" id="RVX03733.1"/>
    </source>
</evidence>
<protein>
    <recommendedName>
        <fullName evidence="1">Integrase zinc-binding domain-containing protein</fullName>
    </recommendedName>
</protein>
<dbReference type="InterPro" id="IPR041588">
    <property type="entry name" value="Integrase_H2C2"/>
</dbReference>
<dbReference type="Proteomes" id="UP000288805">
    <property type="component" value="Unassembled WGS sequence"/>
</dbReference>
<dbReference type="AlphaFoldDB" id="A0A438J434"/>
<dbReference type="EMBL" id="QGNW01000064">
    <property type="protein sequence ID" value="RVX03733.1"/>
    <property type="molecule type" value="Genomic_DNA"/>
</dbReference>
<evidence type="ECO:0000313" key="3">
    <source>
        <dbReference type="Proteomes" id="UP000288805"/>
    </source>
</evidence>
<name>A0A438J434_VITVI</name>
<proteinExistence type="predicted"/>
<accession>A0A438J434</accession>